<dbReference type="SUPFAM" id="SSF56935">
    <property type="entry name" value="Porins"/>
    <property type="match status" value="1"/>
</dbReference>
<evidence type="ECO:0000256" key="1">
    <source>
        <dbReference type="SAM" id="SignalP"/>
    </source>
</evidence>
<evidence type="ECO:0000313" key="2">
    <source>
        <dbReference type="EMBL" id="UTW12422.1"/>
    </source>
</evidence>
<dbReference type="RefSeq" id="WP_255854499.1">
    <property type="nucleotide sequence ID" value="NZ_CP073347.1"/>
</dbReference>
<keyword evidence="3" id="KW-1185">Reference proteome</keyword>
<gene>
    <name evidence="2" type="ORF">KDW95_01685</name>
</gene>
<organism evidence="2 3">
    <name type="scientific">Marinobacterium rhizophilum</name>
    <dbReference type="NCBI Taxonomy" id="420402"/>
    <lineage>
        <taxon>Bacteria</taxon>
        <taxon>Pseudomonadati</taxon>
        <taxon>Pseudomonadota</taxon>
        <taxon>Gammaproteobacteria</taxon>
        <taxon>Oceanospirillales</taxon>
        <taxon>Oceanospirillaceae</taxon>
        <taxon>Marinobacterium</taxon>
    </lineage>
</organism>
<dbReference type="InterPro" id="IPR023614">
    <property type="entry name" value="Porin_dom_sf"/>
</dbReference>
<proteinExistence type="predicted"/>
<protein>
    <recommendedName>
        <fullName evidence="4">Porin</fullName>
    </recommendedName>
</protein>
<dbReference type="EMBL" id="CP073347">
    <property type="protein sequence ID" value="UTW12422.1"/>
    <property type="molecule type" value="Genomic_DNA"/>
</dbReference>
<feature type="chain" id="PRO_5046014875" description="Porin" evidence="1">
    <location>
        <begin position="18"/>
        <end position="399"/>
    </location>
</feature>
<accession>A0ABY5HMD4</accession>
<evidence type="ECO:0000313" key="3">
    <source>
        <dbReference type="Proteomes" id="UP001058461"/>
    </source>
</evidence>
<keyword evidence="1" id="KW-0732">Signal</keyword>
<sequence length="399" mass="44712">MYLAAMALFLASLPGRADDDAGGDLRVNGFVTQGYFLTDHNNIYGDSDGGSLDFRELAINASWRPKSDVLLAGQLMSRRAGNVNDGSPQIDYLLLDWRLQDGLDTQSGLRLGRLKVPYGFYNDTRDVAFTRPSILLAQEVYYDMSRDLALSVDGAGLYRHGMAGGLNLDLDLVLGVPKKDASVEYAYLGADMPGEFESGLAAIGRVILADTQERWRAGVSLLSFDLDYEAFDDPVPALLPGDGQLKVDIAVLSAQARYQRWLFTSEYMLQRIDWGELGGAVALKPEVELEAWYLQAQYHFQSRWDLVLRYGEAYLDRDDRSGLAYQARLADVGIAAQPAVRYARDLVLGLGWQPTPAWLLRAEWHRVRGALWLPVQDNPDNLKLRRNWNLFALQATYRF</sequence>
<reference evidence="2" key="1">
    <citation type="submission" date="2021-04" db="EMBL/GenBank/DDBJ databases">
        <title>Oceanospirillales bacteria with DddD are important DMSP degraders in coastal seawater.</title>
        <authorList>
            <person name="Liu J."/>
        </authorList>
    </citation>
    <scope>NUCLEOTIDE SEQUENCE</scope>
    <source>
        <strain evidence="2">D13-1</strain>
    </source>
</reference>
<feature type="signal peptide" evidence="1">
    <location>
        <begin position="1"/>
        <end position="17"/>
    </location>
</feature>
<dbReference type="Gene3D" id="2.40.160.10">
    <property type="entry name" value="Porin"/>
    <property type="match status" value="1"/>
</dbReference>
<evidence type="ECO:0008006" key="4">
    <source>
        <dbReference type="Google" id="ProtNLM"/>
    </source>
</evidence>
<name>A0ABY5HMD4_9GAMM</name>
<dbReference type="Proteomes" id="UP001058461">
    <property type="component" value="Chromosome"/>
</dbReference>